<reference evidence="4 5" key="2">
    <citation type="submission" date="2011-11" db="EMBL/GenBank/DDBJ databases">
        <authorList>
            <consortium name="US DOE Joint Genome Institute"/>
            <person name="Lucas S."/>
            <person name="Han J."/>
            <person name="Lapidus A."/>
            <person name="Cheng J.-F."/>
            <person name="Goodwin L."/>
            <person name="Pitluck S."/>
            <person name="Peters L."/>
            <person name="Ovchinnikova G."/>
            <person name="Zhang X."/>
            <person name="Detter J.C."/>
            <person name="Han C."/>
            <person name="Tapia R."/>
            <person name="Land M."/>
            <person name="Hauser L."/>
            <person name="Kyrpides N."/>
            <person name="Ivanova N."/>
            <person name="Pagani I."/>
            <person name="Vogl K."/>
            <person name="Liu Z."/>
            <person name="Overmann J."/>
            <person name="Frigaard N.-U."/>
            <person name="Bryant D."/>
            <person name="Woyke T."/>
        </authorList>
    </citation>
    <scope>NUCLEOTIDE SEQUENCE [LARGE SCALE GENOMIC DNA]</scope>
    <source>
        <strain evidence="4 5">970</strain>
    </source>
</reference>
<feature type="compositionally biased region" description="Acidic residues" evidence="1">
    <location>
        <begin position="1314"/>
        <end position="1323"/>
    </location>
</feature>
<dbReference type="InterPro" id="IPR020011">
    <property type="entry name" value="FimV_C"/>
</dbReference>
<feature type="signal peptide" evidence="2">
    <location>
        <begin position="1"/>
        <end position="22"/>
    </location>
</feature>
<feature type="domain" description="FimV N-terminal" evidence="3">
    <location>
        <begin position="23"/>
        <end position="130"/>
    </location>
</feature>
<evidence type="ECO:0000313" key="4">
    <source>
        <dbReference type="EMBL" id="EIC19450.1"/>
    </source>
</evidence>
<evidence type="ECO:0000259" key="3">
    <source>
        <dbReference type="Pfam" id="PF25800"/>
    </source>
</evidence>
<dbReference type="NCBIfam" id="TIGR03504">
    <property type="entry name" value="FimV_Cterm"/>
    <property type="match status" value="1"/>
</dbReference>
<dbReference type="Gene3D" id="1.20.58.2200">
    <property type="match status" value="1"/>
</dbReference>
<gene>
    <name evidence="4" type="ORF">Thi970DRAFT_04972</name>
</gene>
<feature type="region of interest" description="Disordered" evidence="1">
    <location>
        <begin position="677"/>
        <end position="883"/>
    </location>
</feature>
<feature type="compositionally biased region" description="Low complexity" evidence="1">
    <location>
        <begin position="975"/>
        <end position="1005"/>
    </location>
</feature>
<feature type="region of interest" description="Disordered" evidence="1">
    <location>
        <begin position="975"/>
        <end position="1392"/>
    </location>
</feature>
<dbReference type="NCBIfam" id="TIGR03505">
    <property type="entry name" value="FimV_core"/>
    <property type="match status" value="1"/>
</dbReference>
<dbReference type="InterPro" id="IPR057840">
    <property type="entry name" value="FimV_N"/>
</dbReference>
<evidence type="ECO:0000256" key="1">
    <source>
        <dbReference type="SAM" id="MobiDB-lite"/>
    </source>
</evidence>
<keyword evidence="5" id="KW-1185">Reference proteome</keyword>
<feature type="compositionally biased region" description="Polar residues" evidence="1">
    <location>
        <begin position="633"/>
        <end position="646"/>
    </location>
</feature>
<feature type="compositionally biased region" description="Acidic residues" evidence="1">
    <location>
        <begin position="417"/>
        <end position="436"/>
    </location>
</feature>
<feature type="compositionally biased region" description="Low complexity" evidence="1">
    <location>
        <begin position="1088"/>
        <end position="1104"/>
    </location>
</feature>
<dbReference type="Proteomes" id="UP000002964">
    <property type="component" value="Unassembled WGS sequence"/>
</dbReference>
<dbReference type="Pfam" id="PF25800">
    <property type="entry name" value="FimV_N"/>
    <property type="match status" value="1"/>
</dbReference>
<dbReference type="InterPro" id="IPR020012">
    <property type="entry name" value="LysM_FimV"/>
</dbReference>
<feature type="compositionally biased region" description="Low complexity" evidence="1">
    <location>
        <begin position="383"/>
        <end position="416"/>
    </location>
</feature>
<feature type="compositionally biased region" description="Low complexity" evidence="1">
    <location>
        <begin position="519"/>
        <end position="537"/>
    </location>
</feature>
<feature type="compositionally biased region" description="Polar residues" evidence="1">
    <location>
        <begin position="545"/>
        <end position="559"/>
    </location>
</feature>
<feature type="compositionally biased region" description="Low complexity" evidence="1">
    <location>
        <begin position="795"/>
        <end position="804"/>
    </location>
</feature>
<feature type="compositionally biased region" description="Low complexity" evidence="1">
    <location>
        <begin position="841"/>
        <end position="854"/>
    </location>
</feature>
<feature type="compositionally biased region" description="Acidic residues" evidence="1">
    <location>
        <begin position="1116"/>
        <end position="1126"/>
    </location>
</feature>
<protein>
    <submittedName>
        <fullName evidence="4">FimV C-terminal domain protein</fullName>
    </submittedName>
</protein>
<feature type="compositionally biased region" description="Low complexity" evidence="1">
    <location>
        <begin position="1346"/>
        <end position="1359"/>
    </location>
</feature>
<feature type="compositionally biased region" description="Low complexity" evidence="1">
    <location>
        <begin position="177"/>
        <end position="195"/>
    </location>
</feature>
<sequence>MSRFASVLLALSLVFASATSWALGLGALVSRSALNQPFQGEIQLYDAKVDELDSIQAKLASPDEFDKASVPRPFFLTQLDFKPGLNAAGDPVIVVSSRNPIREPFMDFLIEVVWAEGRIVKEYTILLDPPRAGAEPPEAIIEGQVISEETFEPGQGPSMMAATEAEEPLSEQPDAQGDVAEADAGTDTAAETGTEPVDAAQEPAGEAMAQDASAPDEQASVDSAAEPVAEAPDNAVPESATPTSANQAPAANAADADTGEFPIRYGPVAAGVGLWRVASSIAPEGATVQQTAMALYRSNSKAFGGGSVNKLITGSKLVIPSAAELYALPPDEATRQYSAALNGQSVANQPLAEAAAEQLASASTAEFATAEQVKKKPDSSGLAAEEANQEADQQSEASADASTETTAEGTEQASATEDSEPEETTPEETTPEDQAPEEQTGSTDLAAASPDAEATTPSDEASSEEADARTASQAPETMATGESAADSEPEVPGESPVASQTAPAGEASTDGAEPAETPQALAQADTQDSTDADATGDIAPKETESAQAESAIADSSNQDALAPDEAEPQGEDAGATELIADADAQPATVPADGTPTDATQSPPQNPEEAAMQQRINELEAQLSKLGTMLEEQATGTPPESQASSQGMNSVLLWSLAGAGGALLVTLLAFAGVKLVSGRGKTQAKAEMEVEPQASEGDELEEIEVDSSEIEQLAVSEPAQPSASPAENAPVAPESDPESDPASNQEQPAPTIETPVAEASRPEAPAPVASIPAPTPIPKPVSKPTPEPIQQPIPEPIKTAKAPAAAPAPTPEPAPKPIPEPAPTPAPAAEAPPVVSEPPPVAAAEPPSQASVAEPEAAEPPAPTPREQPVAAEPPLSMSVDSGALSEAEKKALDKADSYISYGRHRDAQAALMTALGKLPDSEALQLKLAEAYASGGNADDFAKLQQRMVARGVPERHPQIWERILAMVGSAGAAATAAAAAATPAQPAPVPESKQASKQASAQPPAAAPEPTPEPMPAPETADPNGPPELDSFRLNFNDLSEEDLQLAFPEVAGGNKTAPTGGASPERQARLDQVEIVPGGPDADVSLPLQDLDQQLGDAGLDPYGSDNNPFADLDGFEQDEDLTLPEEGVAPGDDAAESNDLPSLDLPEFNANAPASETLTPLERATEAAKASRGVDPFEELVANELGGEMPEILEPPTDTAGEVESALDGLPDLDLSPADEPAAGTSPADDNELQILDLPAESPASGGDLAADIEKFLSGTESVAAEQQPKAAATPEAETSEDLDLSSEAGFHTQMVPSSAAPGQMPSSDIPDLDIGLDDLDSLHSAVPDSAAPQASATPPEDTGTTASASAGGSTADEPSLRESSSDDSPMFGDESLMAPDSGASDVLSSQWRMDSAMWDEVATKMDLAFAYVEMEDTEAARAILEEVIREGNDEQRTEAQGLLKKLDG</sequence>
<proteinExistence type="predicted"/>
<feature type="compositionally biased region" description="Pro residues" evidence="1">
    <location>
        <begin position="1006"/>
        <end position="1018"/>
    </location>
</feature>
<dbReference type="RefSeq" id="WP_009151679.1">
    <property type="nucleotide sequence ID" value="NZ_CP121471.1"/>
</dbReference>
<evidence type="ECO:0000256" key="2">
    <source>
        <dbReference type="SAM" id="SignalP"/>
    </source>
</evidence>
<feature type="compositionally biased region" description="Acidic residues" evidence="1">
    <location>
        <begin position="695"/>
        <end position="708"/>
    </location>
</feature>
<feature type="compositionally biased region" description="Pro residues" evidence="1">
    <location>
        <begin position="805"/>
        <end position="825"/>
    </location>
</feature>
<feature type="chain" id="PRO_5003618117" evidence="2">
    <location>
        <begin position="23"/>
        <end position="1452"/>
    </location>
</feature>
<dbReference type="HOGENOM" id="CLU_251221_0_0_6"/>
<feature type="compositionally biased region" description="Pro residues" evidence="1">
    <location>
        <begin position="772"/>
        <end position="794"/>
    </location>
</feature>
<dbReference type="STRING" id="631362.Thi970DRAFT_04972"/>
<feature type="region of interest" description="Disordered" evidence="1">
    <location>
        <begin position="150"/>
        <end position="254"/>
    </location>
</feature>
<dbReference type="eggNOG" id="COG3170">
    <property type="taxonomic scope" value="Bacteria"/>
</dbReference>
<dbReference type="InterPro" id="IPR038440">
    <property type="entry name" value="FimV_C_sf"/>
</dbReference>
<keyword evidence="2" id="KW-0732">Signal</keyword>
<feature type="compositionally biased region" description="Low complexity" evidence="1">
    <location>
        <begin position="239"/>
        <end position="254"/>
    </location>
</feature>
<dbReference type="EMBL" id="JH603171">
    <property type="protein sequence ID" value="EIC19450.1"/>
    <property type="molecule type" value="Genomic_DNA"/>
</dbReference>
<reference evidence="5" key="1">
    <citation type="submission" date="2011-06" db="EMBL/GenBank/DDBJ databases">
        <authorList>
            <consortium name="US DOE Joint Genome Institute (JGI-PGF)"/>
            <person name="Lucas S."/>
            <person name="Han J."/>
            <person name="Lapidus A."/>
            <person name="Cheng J.-F."/>
            <person name="Goodwin L."/>
            <person name="Pitluck S."/>
            <person name="Peters L."/>
            <person name="Land M.L."/>
            <person name="Hauser L."/>
            <person name="Vogl K."/>
            <person name="Liu Z."/>
            <person name="Overmann J."/>
            <person name="Frigaard N.-U."/>
            <person name="Bryant D.A."/>
            <person name="Woyke T.J."/>
        </authorList>
    </citation>
    <scope>NUCLEOTIDE SEQUENCE [LARGE SCALE GENOMIC DNA]</scope>
    <source>
        <strain evidence="5">970</strain>
    </source>
</reference>
<evidence type="ECO:0000313" key="5">
    <source>
        <dbReference type="Proteomes" id="UP000002964"/>
    </source>
</evidence>
<feature type="region of interest" description="Disordered" evidence="1">
    <location>
        <begin position="370"/>
        <end position="646"/>
    </location>
</feature>
<dbReference type="OrthoDB" id="5298707at2"/>
<accession>H8Z8P5</accession>
<name>H8Z8P5_9GAMM</name>
<organism evidence="4 5">
    <name type="scientific">Thiorhodovibrio frisius</name>
    <dbReference type="NCBI Taxonomy" id="631362"/>
    <lineage>
        <taxon>Bacteria</taxon>
        <taxon>Pseudomonadati</taxon>
        <taxon>Pseudomonadota</taxon>
        <taxon>Gammaproteobacteria</taxon>
        <taxon>Chromatiales</taxon>
        <taxon>Chromatiaceae</taxon>
        <taxon>Thiorhodovibrio</taxon>
    </lineage>
</organism>